<dbReference type="CDD" id="cd06127">
    <property type="entry name" value="DEDDh"/>
    <property type="match status" value="1"/>
</dbReference>
<dbReference type="CDD" id="cd10434">
    <property type="entry name" value="GIY-YIG_UvrC_Cho"/>
    <property type="match status" value="1"/>
</dbReference>
<dbReference type="SUPFAM" id="SSF53098">
    <property type="entry name" value="Ribonuclease H-like"/>
    <property type="match status" value="1"/>
</dbReference>
<evidence type="ECO:0000256" key="6">
    <source>
        <dbReference type="ARBA" id="ARBA00049244"/>
    </source>
</evidence>
<dbReference type="InterPro" id="IPR036397">
    <property type="entry name" value="RNaseH_sf"/>
</dbReference>
<dbReference type="GO" id="GO:0006289">
    <property type="term" value="P:nucleotide-excision repair"/>
    <property type="evidence" value="ECO:0007669"/>
    <property type="project" value="InterPro"/>
</dbReference>
<dbReference type="PROSITE" id="PS50164">
    <property type="entry name" value="GIY_YIG"/>
    <property type="match status" value="1"/>
</dbReference>
<dbReference type="InterPro" id="IPR035901">
    <property type="entry name" value="GIY-YIG_endonuc_sf"/>
</dbReference>
<feature type="domain" description="GIY-YIG" evidence="7">
    <location>
        <begin position="201"/>
        <end position="279"/>
    </location>
</feature>
<evidence type="ECO:0000256" key="5">
    <source>
        <dbReference type="ARBA" id="ARBA00026073"/>
    </source>
</evidence>
<dbReference type="PANTHER" id="PTHR30231">
    <property type="entry name" value="DNA POLYMERASE III SUBUNIT EPSILON"/>
    <property type="match status" value="1"/>
</dbReference>
<dbReference type="InterPro" id="IPR000305">
    <property type="entry name" value="GIY-YIG_endonuc"/>
</dbReference>
<evidence type="ECO:0000256" key="3">
    <source>
        <dbReference type="ARBA" id="ARBA00022839"/>
    </source>
</evidence>
<dbReference type="STRING" id="463301.SAMN04487955_10128"/>
<dbReference type="FunFam" id="3.30.420.10:FF:000045">
    <property type="entry name" value="3'-5' exonuclease DinG"/>
    <property type="match status" value="1"/>
</dbReference>
<dbReference type="OrthoDB" id="9803913at2"/>
<organism evidence="8 9">
    <name type="scientific">Halomonas korlensis</name>
    <dbReference type="NCBI Taxonomy" id="463301"/>
    <lineage>
        <taxon>Bacteria</taxon>
        <taxon>Pseudomonadati</taxon>
        <taxon>Pseudomonadota</taxon>
        <taxon>Gammaproteobacteria</taxon>
        <taxon>Oceanospirillales</taxon>
        <taxon>Halomonadaceae</taxon>
        <taxon>Halomonas</taxon>
    </lineage>
</organism>
<dbReference type="GO" id="GO:0045004">
    <property type="term" value="P:DNA replication proofreading"/>
    <property type="evidence" value="ECO:0007669"/>
    <property type="project" value="TreeGrafter"/>
</dbReference>
<dbReference type="Proteomes" id="UP000198693">
    <property type="component" value="Unassembled WGS sequence"/>
</dbReference>
<dbReference type="InterPro" id="IPR013520">
    <property type="entry name" value="Ribonucl_H"/>
</dbReference>
<dbReference type="RefSeq" id="WP_089791701.1">
    <property type="nucleotide sequence ID" value="NZ_FPBP01000001.1"/>
</dbReference>
<dbReference type="InterPro" id="IPR006054">
    <property type="entry name" value="DnaQ"/>
</dbReference>
<dbReference type="SMART" id="SM00465">
    <property type="entry name" value="GIYc"/>
    <property type="match status" value="1"/>
</dbReference>
<dbReference type="InterPro" id="IPR012337">
    <property type="entry name" value="RNaseH-like_sf"/>
</dbReference>
<keyword evidence="9" id="KW-1185">Reference proteome</keyword>
<gene>
    <name evidence="8" type="ORF">SAMN04487955_10128</name>
</gene>
<protein>
    <recommendedName>
        <fullName evidence="1">DNA-directed DNA polymerase</fullName>
        <ecNumber evidence="1">2.7.7.7</ecNumber>
    </recommendedName>
</protein>
<dbReference type="Pfam" id="PF01541">
    <property type="entry name" value="GIY-YIG"/>
    <property type="match status" value="1"/>
</dbReference>
<dbReference type="EC" id="2.7.7.7" evidence="1"/>
<keyword evidence="3" id="KW-0269">Exonuclease</keyword>
<dbReference type="Gene3D" id="3.40.1440.10">
    <property type="entry name" value="GIY-YIG endonuclease"/>
    <property type="match status" value="1"/>
</dbReference>
<keyword evidence="3" id="KW-0378">Hydrolase</keyword>
<evidence type="ECO:0000313" key="8">
    <source>
        <dbReference type="EMBL" id="SFU28095.1"/>
    </source>
</evidence>
<dbReference type="AlphaFoldDB" id="A0A1I7EW33"/>
<dbReference type="Gene3D" id="3.30.420.10">
    <property type="entry name" value="Ribonuclease H-like superfamily/Ribonuclease H"/>
    <property type="match status" value="1"/>
</dbReference>
<evidence type="ECO:0000256" key="1">
    <source>
        <dbReference type="ARBA" id="ARBA00012417"/>
    </source>
</evidence>
<dbReference type="GO" id="GO:0008408">
    <property type="term" value="F:3'-5' exonuclease activity"/>
    <property type="evidence" value="ECO:0007669"/>
    <property type="project" value="TreeGrafter"/>
</dbReference>
<evidence type="ECO:0000256" key="2">
    <source>
        <dbReference type="ARBA" id="ARBA00022722"/>
    </source>
</evidence>
<dbReference type="Pfam" id="PF00929">
    <property type="entry name" value="RNase_T"/>
    <property type="match status" value="1"/>
</dbReference>
<dbReference type="PANTHER" id="PTHR30231:SF37">
    <property type="entry name" value="EXODEOXYRIBONUCLEASE 10"/>
    <property type="match status" value="1"/>
</dbReference>
<proteinExistence type="predicted"/>
<comment type="function">
    <text evidence="4">DNA polymerase III is a complex, multichain enzyme responsible for most of the replicative synthesis in bacteria. The epsilon subunit contain the editing function and is a proofreading 3'-5' exonuclease.</text>
</comment>
<dbReference type="NCBIfam" id="TIGR00573">
    <property type="entry name" value="dnaq"/>
    <property type="match status" value="1"/>
</dbReference>
<dbReference type="InterPro" id="IPR047296">
    <property type="entry name" value="GIY-YIG_UvrC_Cho"/>
</dbReference>
<keyword evidence="2" id="KW-0540">Nuclease</keyword>
<dbReference type="GO" id="GO:0003887">
    <property type="term" value="F:DNA-directed DNA polymerase activity"/>
    <property type="evidence" value="ECO:0007669"/>
    <property type="project" value="UniProtKB-EC"/>
</dbReference>
<dbReference type="GO" id="GO:0005829">
    <property type="term" value="C:cytosol"/>
    <property type="evidence" value="ECO:0007669"/>
    <property type="project" value="TreeGrafter"/>
</dbReference>
<comment type="catalytic activity">
    <reaction evidence="6">
        <text>DNA(n) + a 2'-deoxyribonucleoside 5'-triphosphate = DNA(n+1) + diphosphate</text>
        <dbReference type="Rhea" id="RHEA:22508"/>
        <dbReference type="Rhea" id="RHEA-COMP:17339"/>
        <dbReference type="Rhea" id="RHEA-COMP:17340"/>
        <dbReference type="ChEBI" id="CHEBI:33019"/>
        <dbReference type="ChEBI" id="CHEBI:61560"/>
        <dbReference type="ChEBI" id="CHEBI:173112"/>
        <dbReference type="EC" id="2.7.7.7"/>
    </reaction>
</comment>
<comment type="subunit">
    <text evidence="5">DNA polymerase III contains a core (composed of alpha, epsilon and theta chains) that associates with a tau subunit. This core dimerizes to form the POLIII' complex. PolIII' associates with the gamma complex (composed of gamma, delta, delta', psi and chi chains) and with the beta chain to form the complete DNA polymerase III complex.</text>
</comment>
<evidence type="ECO:0000313" key="9">
    <source>
        <dbReference type="Proteomes" id="UP000198693"/>
    </source>
</evidence>
<dbReference type="SMART" id="SM00479">
    <property type="entry name" value="EXOIII"/>
    <property type="match status" value="1"/>
</dbReference>
<evidence type="ECO:0000259" key="7">
    <source>
        <dbReference type="PROSITE" id="PS50164"/>
    </source>
</evidence>
<name>A0A1I7EW33_9GAMM</name>
<dbReference type="SUPFAM" id="SSF82771">
    <property type="entry name" value="GIY-YIG endonuclease"/>
    <property type="match status" value="1"/>
</dbReference>
<dbReference type="GO" id="GO:0003677">
    <property type="term" value="F:DNA binding"/>
    <property type="evidence" value="ECO:0007669"/>
    <property type="project" value="InterPro"/>
</dbReference>
<evidence type="ECO:0000256" key="4">
    <source>
        <dbReference type="ARBA" id="ARBA00025483"/>
    </source>
</evidence>
<sequence length="461" mass="51925">MALAYPLVFLDLETTGTRTTRDRITEIAALRVEQGRIVDRWTQLIQPGTRIPAQIVSLTGIDDAMVAEAPSFVAIAASFHAWLGDACLVAHNARFDYGFLRNEFQRAGIDFRAKVICTLRLSRRLDPEQPHHNLAALLARHGLSNHDRHRAEGDARALIALWQRWEAHYPTAHIETEVSRQLSQPSLPAHLDPGLLQSIPGRPGVYLFYGENDLPLYIGKSVNLRARIMSHFQSDYRHDREMRLVRQIQRIDWRETAGDLGAQLLEARLVKQLLPTMNRQLRRRGELVGWHWPQGDPSPTLVNGGAMTGSQASELFGLFRSRKEARRALEQIAADQGLCPRVLGIEAGRGRCFASQLGKCRGACHGAESLDDHERRARDALARLQVKSWPWEGRVAIGEAGDDGKEQWHLVAHWSHLGSVSRLEEIATLDGTDNRFDVDTYRILRRFLDDPHASGLRIVPA</sequence>
<accession>A0A1I7EW33</accession>
<reference evidence="9" key="1">
    <citation type="submission" date="2016-10" db="EMBL/GenBank/DDBJ databases">
        <authorList>
            <person name="Varghese N."/>
            <person name="Submissions S."/>
        </authorList>
    </citation>
    <scope>NUCLEOTIDE SEQUENCE [LARGE SCALE GENOMIC DNA]</scope>
    <source>
        <strain evidence="9">CGMCC 1.6981</strain>
    </source>
</reference>
<dbReference type="EMBL" id="FPBP01000001">
    <property type="protein sequence ID" value="SFU28095.1"/>
    <property type="molecule type" value="Genomic_DNA"/>
</dbReference>